<dbReference type="Gene3D" id="3.90.79.10">
    <property type="entry name" value="Nucleoside Triphosphate Pyrophosphohydrolase"/>
    <property type="match status" value="1"/>
</dbReference>
<dbReference type="PANTHER" id="PTHR43046:SF2">
    <property type="entry name" value="8-OXO-DGTP DIPHOSPHATASE-RELATED"/>
    <property type="match status" value="1"/>
</dbReference>
<dbReference type="InterPro" id="IPR020084">
    <property type="entry name" value="NUDIX_hydrolase_CS"/>
</dbReference>
<dbReference type="AlphaFoldDB" id="B0T1J6"/>
<evidence type="ECO:0000259" key="3">
    <source>
        <dbReference type="PROSITE" id="PS51462"/>
    </source>
</evidence>
<accession>B0T1J6</accession>
<dbReference type="InterPro" id="IPR015797">
    <property type="entry name" value="NUDIX_hydrolase-like_dom_sf"/>
</dbReference>
<feature type="domain" description="Nudix hydrolase" evidence="3">
    <location>
        <begin position="2"/>
        <end position="127"/>
    </location>
</feature>
<dbReference type="SUPFAM" id="SSF55811">
    <property type="entry name" value="Nudix"/>
    <property type="match status" value="1"/>
</dbReference>
<name>B0T1J6_CAUSK</name>
<reference evidence="4" key="1">
    <citation type="submission" date="2008-01" db="EMBL/GenBank/DDBJ databases">
        <title>Complete sequence of chromosome of Caulobacter sp. K31.</title>
        <authorList>
            <consortium name="US DOE Joint Genome Institute"/>
            <person name="Copeland A."/>
            <person name="Lucas S."/>
            <person name="Lapidus A."/>
            <person name="Barry K."/>
            <person name="Glavina del Rio T."/>
            <person name="Dalin E."/>
            <person name="Tice H."/>
            <person name="Pitluck S."/>
            <person name="Bruce D."/>
            <person name="Goodwin L."/>
            <person name="Thompson L.S."/>
            <person name="Brettin T."/>
            <person name="Detter J.C."/>
            <person name="Han C."/>
            <person name="Schmutz J."/>
            <person name="Larimer F."/>
            <person name="Land M."/>
            <person name="Hauser L."/>
            <person name="Kyrpides N."/>
            <person name="Kim E."/>
            <person name="Stephens C."/>
            <person name="Richardson P."/>
        </authorList>
    </citation>
    <scope>NUCLEOTIDE SEQUENCE [LARGE SCALE GENOMIC DNA]</scope>
    <source>
        <strain evidence="4">K31</strain>
    </source>
</reference>
<keyword evidence="2 4" id="KW-0378">Hydrolase</keyword>
<dbReference type="PANTHER" id="PTHR43046">
    <property type="entry name" value="GDP-MANNOSE MANNOSYL HYDROLASE"/>
    <property type="match status" value="1"/>
</dbReference>
<protein>
    <submittedName>
        <fullName evidence="4">NUDIX hydrolase</fullName>
    </submittedName>
</protein>
<dbReference type="STRING" id="366602.Caul_3058"/>
<dbReference type="Pfam" id="PF00293">
    <property type="entry name" value="NUDIX"/>
    <property type="match status" value="1"/>
</dbReference>
<evidence type="ECO:0000256" key="1">
    <source>
        <dbReference type="ARBA" id="ARBA00001946"/>
    </source>
</evidence>
<organism evidence="4">
    <name type="scientific">Caulobacter sp. (strain K31)</name>
    <dbReference type="NCBI Taxonomy" id="366602"/>
    <lineage>
        <taxon>Bacteria</taxon>
        <taxon>Pseudomonadati</taxon>
        <taxon>Pseudomonadota</taxon>
        <taxon>Alphaproteobacteria</taxon>
        <taxon>Caulobacterales</taxon>
        <taxon>Caulobacteraceae</taxon>
        <taxon>Caulobacter</taxon>
    </lineage>
</organism>
<dbReference type="EMBL" id="CP000927">
    <property type="protein sequence ID" value="ABZ72185.1"/>
    <property type="molecule type" value="Genomic_DNA"/>
</dbReference>
<dbReference type="GO" id="GO:0016787">
    <property type="term" value="F:hydrolase activity"/>
    <property type="evidence" value="ECO:0007669"/>
    <property type="project" value="UniProtKB-KW"/>
</dbReference>
<dbReference type="PROSITE" id="PS51462">
    <property type="entry name" value="NUDIX"/>
    <property type="match status" value="1"/>
</dbReference>
<evidence type="ECO:0000256" key="2">
    <source>
        <dbReference type="ARBA" id="ARBA00022801"/>
    </source>
</evidence>
<dbReference type="InterPro" id="IPR000086">
    <property type="entry name" value="NUDIX_hydrolase_dom"/>
</dbReference>
<dbReference type="PROSITE" id="PS00893">
    <property type="entry name" value="NUDIX_BOX"/>
    <property type="match status" value="1"/>
</dbReference>
<proteinExistence type="predicted"/>
<dbReference type="HOGENOM" id="CLU_037162_13_0_5"/>
<gene>
    <name evidence="4" type="ordered locus">Caul_3058</name>
</gene>
<dbReference type="CDD" id="cd04690">
    <property type="entry name" value="NUDIX_Hydrolase"/>
    <property type="match status" value="1"/>
</dbReference>
<sequence length="134" mass="14278">MTSVIDIVTAVIHDAAGRMLVARKRGTAIFMKPGGKREPGEDDLTALARELDEEIGCRLVSATLLGRFEAPAANEPGFTVRSATYMATVEGDIRALAEIEELAWIDPAAPGDIVLAPLMRVVLTTLLAHAPKQA</sequence>
<dbReference type="eggNOG" id="COG0494">
    <property type="taxonomic scope" value="Bacteria"/>
</dbReference>
<evidence type="ECO:0000313" key="4">
    <source>
        <dbReference type="EMBL" id="ABZ72185.1"/>
    </source>
</evidence>
<comment type="cofactor">
    <cofactor evidence="1">
        <name>Mg(2+)</name>
        <dbReference type="ChEBI" id="CHEBI:18420"/>
    </cofactor>
</comment>
<dbReference type="KEGG" id="cak:Caul_3058"/>
<dbReference type="OrthoDB" id="9801098at2"/>